<protein>
    <submittedName>
        <fullName evidence="2">Uncharacterized protein</fullName>
    </submittedName>
</protein>
<dbReference type="OrthoDB" id="10648568at2759"/>
<accession>A0A0L6VT59</accession>
<sequence>MCLPSRQINPVQHSTAPPLHDLIPTASKKPKQALQRTEDDPTFQEQSDDELMQYTLAKLDIHAAEGSEVRISSQDKQFFLEYHEEQQKRLTAKSIARGVSLPMVDALL</sequence>
<keyword evidence="3" id="KW-1185">Reference proteome</keyword>
<evidence type="ECO:0000256" key="1">
    <source>
        <dbReference type="SAM" id="MobiDB-lite"/>
    </source>
</evidence>
<organism evidence="2 3">
    <name type="scientific">Puccinia sorghi</name>
    <dbReference type="NCBI Taxonomy" id="27349"/>
    <lineage>
        <taxon>Eukaryota</taxon>
        <taxon>Fungi</taxon>
        <taxon>Dikarya</taxon>
        <taxon>Basidiomycota</taxon>
        <taxon>Pucciniomycotina</taxon>
        <taxon>Pucciniomycetes</taxon>
        <taxon>Pucciniales</taxon>
        <taxon>Pucciniaceae</taxon>
        <taxon>Puccinia</taxon>
    </lineage>
</organism>
<gene>
    <name evidence="2" type="ORF">VP01_1088g3</name>
</gene>
<dbReference type="EMBL" id="LAVV01000987">
    <property type="protein sequence ID" value="KNZ63886.1"/>
    <property type="molecule type" value="Genomic_DNA"/>
</dbReference>
<dbReference type="VEuPathDB" id="FungiDB:VP01_1088g3"/>
<evidence type="ECO:0000313" key="3">
    <source>
        <dbReference type="Proteomes" id="UP000037035"/>
    </source>
</evidence>
<name>A0A0L6VT59_9BASI</name>
<evidence type="ECO:0000313" key="2">
    <source>
        <dbReference type="EMBL" id="KNZ63886.1"/>
    </source>
</evidence>
<dbReference type="Proteomes" id="UP000037035">
    <property type="component" value="Unassembled WGS sequence"/>
</dbReference>
<comment type="caution">
    <text evidence="2">The sequence shown here is derived from an EMBL/GenBank/DDBJ whole genome shotgun (WGS) entry which is preliminary data.</text>
</comment>
<feature type="compositionally biased region" description="Polar residues" evidence="1">
    <location>
        <begin position="1"/>
        <end position="15"/>
    </location>
</feature>
<feature type="region of interest" description="Disordered" evidence="1">
    <location>
        <begin position="1"/>
        <end position="46"/>
    </location>
</feature>
<proteinExistence type="predicted"/>
<reference evidence="2 3" key="1">
    <citation type="submission" date="2015-08" db="EMBL/GenBank/DDBJ databases">
        <title>Next Generation Sequencing and Analysis of the Genome of Puccinia sorghi L Schw, the Causal Agent of Maize Common Rust.</title>
        <authorList>
            <person name="Rochi L."/>
            <person name="Burguener G."/>
            <person name="Darino M."/>
            <person name="Turjanski A."/>
            <person name="Kreff E."/>
            <person name="Dieguez M.J."/>
            <person name="Sacco F."/>
        </authorList>
    </citation>
    <scope>NUCLEOTIDE SEQUENCE [LARGE SCALE GENOMIC DNA]</scope>
    <source>
        <strain evidence="2 3">RO10H11247</strain>
    </source>
</reference>
<dbReference type="AlphaFoldDB" id="A0A0L6VT59"/>